<dbReference type="GO" id="GO:0005615">
    <property type="term" value="C:extracellular space"/>
    <property type="evidence" value="ECO:0007669"/>
    <property type="project" value="TreeGrafter"/>
</dbReference>
<evidence type="ECO:0000256" key="7">
    <source>
        <dbReference type="ARBA" id="ARBA00023157"/>
    </source>
</evidence>
<dbReference type="Proteomes" id="UP000770661">
    <property type="component" value="Unassembled WGS sequence"/>
</dbReference>
<dbReference type="SMART" id="SM00020">
    <property type="entry name" value="Tryp_SPc"/>
    <property type="match status" value="1"/>
</dbReference>
<dbReference type="InterPro" id="IPR001314">
    <property type="entry name" value="Peptidase_S1A"/>
</dbReference>
<evidence type="ECO:0000256" key="8">
    <source>
        <dbReference type="ARBA" id="ARBA00023180"/>
    </source>
</evidence>
<feature type="signal peptide" evidence="10">
    <location>
        <begin position="1"/>
        <end position="19"/>
    </location>
</feature>
<dbReference type="PANTHER" id="PTHR24264">
    <property type="entry name" value="TRYPSIN-RELATED"/>
    <property type="match status" value="1"/>
</dbReference>
<dbReference type="PANTHER" id="PTHR24264:SF65">
    <property type="entry name" value="SRCR DOMAIN-CONTAINING PROTEIN"/>
    <property type="match status" value="1"/>
</dbReference>
<dbReference type="AlphaFoldDB" id="A0A8J5BV92"/>
<dbReference type="PROSITE" id="PS00135">
    <property type="entry name" value="TRYPSIN_SER"/>
    <property type="match status" value="1"/>
</dbReference>
<feature type="domain" description="Peptidase S1" evidence="11">
    <location>
        <begin position="107"/>
        <end position="362"/>
    </location>
</feature>
<dbReference type="InterPro" id="IPR033116">
    <property type="entry name" value="TRYPSIN_SER"/>
</dbReference>
<sequence>MGALLLLLVVVGGAPGAQCSRIVFPGHQYQGEGDACLTPSGAPGTCSRSCGHSSGFEGSGRCSPKDSTSLACCGTSLDGSPDNVIVSPPSVSFDCSASKPQFFGFGTVSSSNPESRHEVSGVTWPWMALVGRKESEGNNWLCAGMLINEHWVLSEAYCFQDLEAAVVRLGEYDFNDDHDGATPQDFSVAEVVPHPDYSPPQAYHSLALVRLSSKVALQKSVSPVCLPWGAAANTDITDTKAKLLTFGNTFGGVNSNSVLKEIEVTVFPLARCVRSYSKLSQYYHTWPQGMGRETLCAGDPHGVKDACIGDSGGPLVTQDVQGRYVVAGIVSQGRGCGHKDYPGIYVNLRYSPYLAWIKKVAFNAP</sequence>
<evidence type="ECO:0000256" key="2">
    <source>
        <dbReference type="ARBA" id="ARBA00022525"/>
    </source>
</evidence>
<organism evidence="12 13">
    <name type="scientific">Chionoecetes opilio</name>
    <name type="common">Atlantic snow crab</name>
    <name type="synonym">Cancer opilio</name>
    <dbReference type="NCBI Taxonomy" id="41210"/>
    <lineage>
        <taxon>Eukaryota</taxon>
        <taxon>Metazoa</taxon>
        <taxon>Ecdysozoa</taxon>
        <taxon>Arthropoda</taxon>
        <taxon>Crustacea</taxon>
        <taxon>Multicrustacea</taxon>
        <taxon>Malacostraca</taxon>
        <taxon>Eumalacostraca</taxon>
        <taxon>Eucarida</taxon>
        <taxon>Decapoda</taxon>
        <taxon>Pleocyemata</taxon>
        <taxon>Brachyura</taxon>
        <taxon>Eubrachyura</taxon>
        <taxon>Majoidea</taxon>
        <taxon>Majidae</taxon>
        <taxon>Chionoecetes</taxon>
    </lineage>
</organism>
<proteinExistence type="inferred from homology"/>
<dbReference type="EMBL" id="JACEEZ010023838">
    <property type="protein sequence ID" value="KAG0710853.1"/>
    <property type="molecule type" value="Genomic_DNA"/>
</dbReference>
<comment type="similarity">
    <text evidence="9">Belongs to the peptidase S1 family. CLIP subfamily.</text>
</comment>
<dbReference type="InterPro" id="IPR043504">
    <property type="entry name" value="Peptidase_S1_PA_chymotrypsin"/>
</dbReference>
<keyword evidence="3" id="KW-0645">Protease</keyword>
<evidence type="ECO:0000256" key="1">
    <source>
        <dbReference type="ARBA" id="ARBA00004613"/>
    </source>
</evidence>
<keyword evidence="2" id="KW-0964">Secreted</keyword>
<evidence type="ECO:0000259" key="11">
    <source>
        <dbReference type="PROSITE" id="PS50240"/>
    </source>
</evidence>
<comment type="caution">
    <text evidence="12">The sequence shown here is derived from an EMBL/GenBank/DDBJ whole genome shotgun (WGS) entry which is preliminary data.</text>
</comment>
<dbReference type="PRINTS" id="PR00722">
    <property type="entry name" value="CHYMOTRYPSIN"/>
</dbReference>
<keyword evidence="5" id="KW-0378">Hydrolase</keyword>
<evidence type="ECO:0000256" key="9">
    <source>
        <dbReference type="ARBA" id="ARBA00024195"/>
    </source>
</evidence>
<keyword evidence="7" id="KW-1015">Disulfide bond</keyword>
<dbReference type="Gene3D" id="2.40.10.10">
    <property type="entry name" value="Trypsin-like serine proteases"/>
    <property type="match status" value="1"/>
</dbReference>
<gene>
    <name evidence="12" type="primary">CFB_2</name>
    <name evidence="12" type="ORF">GWK47_002420</name>
</gene>
<name>A0A8J5BV92_CHIOP</name>
<evidence type="ECO:0000256" key="6">
    <source>
        <dbReference type="ARBA" id="ARBA00022825"/>
    </source>
</evidence>
<accession>A0A8J5BV92</accession>
<dbReference type="InterPro" id="IPR001254">
    <property type="entry name" value="Trypsin_dom"/>
</dbReference>
<dbReference type="GO" id="GO:0006508">
    <property type="term" value="P:proteolysis"/>
    <property type="evidence" value="ECO:0007669"/>
    <property type="project" value="UniProtKB-KW"/>
</dbReference>
<evidence type="ECO:0000313" key="13">
    <source>
        <dbReference type="Proteomes" id="UP000770661"/>
    </source>
</evidence>
<evidence type="ECO:0000256" key="5">
    <source>
        <dbReference type="ARBA" id="ARBA00022801"/>
    </source>
</evidence>
<dbReference type="Pfam" id="PF00089">
    <property type="entry name" value="Trypsin"/>
    <property type="match status" value="1"/>
</dbReference>
<dbReference type="CDD" id="cd00190">
    <property type="entry name" value="Tryp_SPc"/>
    <property type="match status" value="1"/>
</dbReference>
<evidence type="ECO:0000256" key="10">
    <source>
        <dbReference type="SAM" id="SignalP"/>
    </source>
</evidence>
<evidence type="ECO:0000256" key="4">
    <source>
        <dbReference type="ARBA" id="ARBA00022729"/>
    </source>
</evidence>
<reference evidence="12" key="1">
    <citation type="submission" date="2020-07" db="EMBL/GenBank/DDBJ databases">
        <title>The High-quality genome of the commercially important snow crab, Chionoecetes opilio.</title>
        <authorList>
            <person name="Jeong J.-H."/>
            <person name="Ryu S."/>
        </authorList>
    </citation>
    <scope>NUCLEOTIDE SEQUENCE</scope>
    <source>
        <strain evidence="12">MADBK_172401_WGS</strain>
        <tissue evidence="12">Digestive gland</tissue>
    </source>
</reference>
<comment type="subcellular location">
    <subcellularLocation>
        <location evidence="1">Secreted</location>
    </subcellularLocation>
</comment>
<protein>
    <submittedName>
        <fullName evidence="12">Clotting factor B</fullName>
    </submittedName>
</protein>
<dbReference type="PROSITE" id="PS50240">
    <property type="entry name" value="TRYPSIN_DOM"/>
    <property type="match status" value="1"/>
</dbReference>
<keyword evidence="4 10" id="KW-0732">Signal</keyword>
<evidence type="ECO:0000313" key="12">
    <source>
        <dbReference type="EMBL" id="KAG0710853.1"/>
    </source>
</evidence>
<dbReference type="OrthoDB" id="6359355at2759"/>
<dbReference type="SUPFAM" id="SSF50494">
    <property type="entry name" value="Trypsin-like serine proteases"/>
    <property type="match status" value="1"/>
</dbReference>
<feature type="chain" id="PRO_5035221348" evidence="10">
    <location>
        <begin position="20"/>
        <end position="365"/>
    </location>
</feature>
<dbReference type="InterPro" id="IPR050127">
    <property type="entry name" value="Serine_Proteases_S1"/>
</dbReference>
<keyword evidence="8" id="KW-0325">Glycoprotein</keyword>
<keyword evidence="13" id="KW-1185">Reference proteome</keyword>
<dbReference type="FunFam" id="2.40.10.10:FF:000054">
    <property type="entry name" value="Complement C1r subcomponent"/>
    <property type="match status" value="1"/>
</dbReference>
<keyword evidence="6" id="KW-0720">Serine protease</keyword>
<dbReference type="FunFam" id="2.40.10.10:FF:000028">
    <property type="entry name" value="Serine protease easter"/>
    <property type="match status" value="1"/>
</dbReference>
<dbReference type="GO" id="GO:0004252">
    <property type="term" value="F:serine-type endopeptidase activity"/>
    <property type="evidence" value="ECO:0007669"/>
    <property type="project" value="InterPro"/>
</dbReference>
<evidence type="ECO:0000256" key="3">
    <source>
        <dbReference type="ARBA" id="ARBA00022670"/>
    </source>
</evidence>
<dbReference type="InterPro" id="IPR009003">
    <property type="entry name" value="Peptidase_S1_PA"/>
</dbReference>